<dbReference type="PANTHER" id="PTHR48258">
    <property type="entry name" value="DUF4218 DOMAIN-CONTAINING PROTEIN-RELATED"/>
    <property type="match status" value="1"/>
</dbReference>
<proteinExistence type="predicted"/>
<organism evidence="3 4">
    <name type="scientific">Arabidopsis thaliana</name>
    <name type="common">Mouse-ear cress</name>
    <dbReference type="NCBI Taxonomy" id="3702"/>
    <lineage>
        <taxon>Eukaryota</taxon>
        <taxon>Viridiplantae</taxon>
        <taxon>Streptophyta</taxon>
        <taxon>Embryophyta</taxon>
        <taxon>Tracheophyta</taxon>
        <taxon>Spermatophyta</taxon>
        <taxon>Magnoliopsida</taxon>
        <taxon>eudicotyledons</taxon>
        <taxon>Gunneridae</taxon>
        <taxon>Pentapetalae</taxon>
        <taxon>rosids</taxon>
        <taxon>malvids</taxon>
        <taxon>Brassicales</taxon>
        <taxon>Brassicaceae</taxon>
        <taxon>Camelineae</taxon>
        <taxon>Arabidopsis</taxon>
    </lineage>
</organism>
<comment type="caution">
    <text evidence="3">The sequence shown here is derived from an EMBL/GenBank/DDBJ whole genome shotgun (WGS) entry which is preliminary data.</text>
</comment>
<feature type="region of interest" description="Disordered" evidence="1">
    <location>
        <begin position="292"/>
        <end position="311"/>
    </location>
</feature>
<evidence type="ECO:0000313" key="4">
    <source>
        <dbReference type="Proteomes" id="UP000078284"/>
    </source>
</evidence>
<dbReference type="InterPro" id="IPR025312">
    <property type="entry name" value="DUF4216"/>
</dbReference>
<feature type="domain" description="DUF4216" evidence="2">
    <location>
        <begin position="9"/>
        <end position="62"/>
    </location>
</feature>
<dbReference type="PANTHER" id="PTHR48258:SF12">
    <property type="entry name" value="TRANSPOSON PROTEIN, CACTA, EN_SPM SUB-CLASS"/>
    <property type="match status" value="1"/>
</dbReference>
<accession>A0A178VC57</accession>
<gene>
    <name evidence="3" type="ordered locus">AXX17_At3g32590</name>
</gene>
<dbReference type="Pfam" id="PF13952">
    <property type="entry name" value="DUF4216"/>
    <property type="match status" value="1"/>
</dbReference>
<feature type="compositionally biased region" description="Polar residues" evidence="1">
    <location>
        <begin position="293"/>
        <end position="303"/>
    </location>
</feature>
<evidence type="ECO:0000256" key="1">
    <source>
        <dbReference type="SAM" id="MobiDB-lite"/>
    </source>
</evidence>
<name>A0A178VC57_ARATH</name>
<dbReference type="Pfam" id="PF03004">
    <property type="entry name" value="Transposase_24"/>
    <property type="match status" value="1"/>
</dbReference>
<sequence length="311" mass="35464">MTIANTRDAQRFKKHEFGHTLVNFSRLIHTGSGEEDEPYVLASQERLVYYVEDAQEKEWSVVVHIQPRDLYNMEDPTSSDEFPPQVIIEDPPVQSSMIISDNVFNIRLMRQIEDLESSHIPCDLYDNMEIGGKFPRTEMAWRVIQEEETGKEPNRAELFIVSRTKSDESLLCNEARFTLDKLSQVMTQNIQDEASKTSTESRPYDAFEQVFGYEPSGRVRCMGRGVTPSKYLLNHESMTSNTEILEMKTRLKGLEEKLDIVTDALLVLVKSKSQFQVTASATTGNKKVKTDLHQSSSINSDQENGILRTGI</sequence>
<dbReference type="EMBL" id="LUHQ01000003">
    <property type="protein sequence ID" value="OAP03271.1"/>
    <property type="molecule type" value="Genomic_DNA"/>
</dbReference>
<dbReference type="InterPro" id="IPR004252">
    <property type="entry name" value="Probable_transposase_24"/>
</dbReference>
<protein>
    <recommendedName>
        <fullName evidence="2">DUF4216 domain-containing protein</fullName>
    </recommendedName>
</protein>
<dbReference type="AlphaFoldDB" id="A0A178VC57"/>
<evidence type="ECO:0000313" key="3">
    <source>
        <dbReference type="EMBL" id="OAP03271.1"/>
    </source>
</evidence>
<evidence type="ECO:0000259" key="2">
    <source>
        <dbReference type="Pfam" id="PF13952"/>
    </source>
</evidence>
<reference evidence="4" key="1">
    <citation type="journal article" date="2016" name="Proc. Natl. Acad. Sci. U.S.A.">
        <title>Chromosome-level assembly of Arabidopsis thaliana Ler reveals the extent of translocation and inversion polymorphisms.</title>
        <authorList>
            <person name="Zapata L."/>
            <person name="Ding J."/>
            <person name="Willing E.M."/>
            <person name="Hartwig B."/>
            <person name="Bezdan D."/>
            <person name="Jiao W.B."/>
            <person name="Patel V."/>
            <person name="Velikkakam James G."/>
            <person name="Koornneef M."/>
            <person name="Ossowski S."/>
            <person name="Schneeberger K."/>
        </authorList>
    </citation>
    <scope>NUCLEOTIDE SEQUENCE [LARGE SCALE GENOMIC DNA]</scope>
    <source>
        <strain evidence="4">cv. Landsberg erecta</strain>
    </source>
</reference>
<dbReference type="Proteomes" id="UP000078284">
    <property type="component" value="Chromosome 3"/>
</dbReference>